<proteinExistence type="predicted"/>
<comment type="caution">
    <text evidence="1">The sequence shown here is derived from an EMBL/GenBank/DDBJ whole genome shotgun (WGS) entry which is preliminary data.</text>
</comment>
<dbReference type="Proteomes" id="UP000094224">
    <property type="component" value="Unassembled WGS sequence"/>
</dbReference>
<evidence type="ECO:0000313" key="1">
    <source>
        <dbReference type="EMBL" id="ODR07991.1"/>
    </source>
</evidence>
<sequence>MSLVGRVDSDDERGVQGPFVDVGFKLAVVFGELAPGGDEFSVAVAHVAALGELVVDVASGAVVAHEFHFAA</sequence>
<dbReference type="AlphaFoldDB" id="A0A1E3T0W3"/>
<organism evidence="1 2">
    <name type="scientific">Mycobacterium sherrisii</name>
    <dbReference type="NCBI Taxonomy" id="243061"/>
    <lineage>
        <taxon>Bacteria</taxon>
        <taxon>Bacillati</taxon>
        <taxon>Actinomycetota</taxon>
        <taxon>Actinomycetes</taxon>
        <taxon>Mycobacteriales</taxon>
        <taxon>Mycobacteriaceae</taxon>
        <taxon>Mycobacterium</taxon>
        <taxon>Mycobacterium simiae complex</taxon>
    </lineage>
</organism>
<protein>
    <submittedName>
        <fullName evidence="1">Uncharacterized protein</fullName>
    </submittedName>
</protein>
<keyword evidence="2" id="KW-1185">Reference proteome</keyword>
<evidence type="ECO:0000313" key="2">
    <source>
        <dbReference type="Proteomes" id="UP000094224"/>
    </source>
</evidence>
<name>A0A1E3T0W3_9MYCO</name>
<dbReference type="EMBL" id="MIHC01000010">
    <property type="protein sequence ID" value="ODR07991.1"/>
    <property type="molecule type" value="Genomic_DNA"/>
</dbReference>
<gene>
    <name evidence="1" type="ORF">BHQ21_08040</name>
</gene>
<reference evidence="2" key="1">
    <citation type="submission" date="2016-09" db="EMBL/GenBank/DDBJ databases">
        <authorList>
            <person name="Greninger A.L."/>
            <person name="Jerome K.R."/>
            <person name="Mcnair B."/>
            <person name="Wallis C."/>
            <person name="Fang F."/>
        </authorList>
    </citation>
    <scope>NUCLEOTIDE SEQUENCE [LARGE SCALE GENOMIC DNA]</scope>
    <source>
        <strain evidence="2">BC1_M4</strain>
    </source>
</reference>
<accession>A0A1E3T0W3</accession>